<evidence type="ECO:0000259" key="7">
    <source>
        <dbReference type="Pfam" id="PF08240"/>
    </source>
</evidence>
<comment type="cofactor">
    <cofactor evidence="1">
        <name>Zn(2+)</name>
        <dbReference type="ChEBI" id="CHEBI:29105"/>
    </cofactor>
</comment>
<dbReference type="EMBL" id="CP069109">
    <property type="protein sequence ID" value="QSS59379.1"/>
    <property type="molecule type" value="Genomic_DNA"/>
</dbReference>
<evidence type="ECO:0000313" key="8">
    <source>
        <dbReference type="EMBL" id="QSS59379.1"/>
    </source>
</evidence>
<dbReference type="Pfam" id="PF08240">
    <property type="entry name" value="ADH_N"/>
    <property type="match status" value="1"/>
</dbReference>
<dbReference type="SUPFAM" id="SSF50129">
    <property type="entry name" value="GroES-like"/>
    <property type="match status" value="1"/>
</dbReference>
<keyword evidence="3" id="KW-0862">Zinc</keyword>
<sequence length="226" mass="24409">MAISANLPPPSQSRGQPSMDTGIRDHTISKAYLEPENMWGIGMAEANAKPVPGFLIASYTAHIQGFISGGMMADPCDPAAYVQGLFRPETPSSTIIFHILWRRFPGHFTELIIIKSRIQSKDKSKNMSKSVIPTSQWAQVADKIGGPLQYRQIPVPTPGPDEVLVNIKYSGVCHTDLHALMGDWPLPVKMPLVGGHEGAGVVVARGALVTSIEIGEHVGVKWLNGP</sequence>
<feature type="region of interest" description="Disordered" evidence="6">
    <location>
        <begin position="1"/>
        <end position="22"/>
    </location>
</feature>
<evidence type="ECO:0000256" key="6">
    <source>
        <dbReference type="SAM" id="MobiDB-lite"/>
    </source>
</evidence>
<dbReference type="InterPro" id="IPR013154">
    <property type="entry name" value="ADH-like_N"/>
</dbReference>
<dbReference type="AlphaFoldDB" id="A0A8A1LZU8"/>
<organism evidence="8 9">
    <name type="scientific">Ajellomyces capsulatus</name>
    <name type="common">Darling's disease fungus</name>
    <name type="synonym">Histoplasma capsulatum</name>
    <dbReference type="NCBI Taxonomy" id="5037"/>
    <lineage>
        <taxon>Eukaryota</taxon>
        <taxon>Fungi</taxon>
        <taxon>Dikarya</taxon>
        <taxon>Ascomycota</taxon>
        <taxon>Pezizomycotina</taxon>
        <taxon>Eurotiomycetes</taxon>
        <taxon>Eurotiomycetidae</taxon>
        <taxon>Onygenales</taxon>
        <taxon>Ajellomycetaceae</taxon>
        <taxon>Histoplasma</taxon>
    </lineage>
</organism>
<evidence type="ECO:0000256" key="1">
    <source>
        <dbReference type="ARBA" id="ARBA00001947"/>
    </source>
</evidence>
<gene>
    <name evidence="8" type="ORF">I7I51_08814</name>
</gene>
<feature type="domain" description="Alcohol dehydrogenase-like N-terminal" evidence="7">
    <location>
        <begin position="159"/>
        <end position="223"/>
    </location>
</feature>
<keyword evidence="2" id="KW-0479">Metal-binding</keyword>
<dbReference type="PANTHER" id="PTHR42940">
    <property type="entry name" value="ALCOHOL DEHYDROGENASE 1-RELATED"/>
    <property type="match status" value="1"/>
</dbReference>
<protein>
    <submittedName>
        <fullName evidence="8">Alcohol dehydrogenase</fullName>
    </submittedName>
</protein>
<accession>A0A8A1LZU8</accession>
<dbReference type="OrthoDB" id="1879366at2759"/>
<evidence type="ECO:0000256" key="3">
    <source>
        <dbReference type="ARBA" id="ARBA00022833"/>
    </source>
</evidence>
<dbReference type="GO" id="GO:0008270">
    <property type="term" value="F:zinc ion binding"/>
    <property type="evidence" value="ECO:0007669"/>
    <property type="project" value="InterPro"/>
</dbReference>
<dbReference type="Gene3D" id="3.90.180.10">
    <property type="entry name" value="Medium-chain alcohol dehydrogenases, catalytic domain"/>
    <property type="match status" value="1"/>
</dbReference>
<dbReference type="PROSITE" id="PS00059">
    <property type="entry name" value="ADH_ZINC"/>
    <property type="match status" value="1"/>
</dbReference>
<proteinExistence type="predicted"/>
<dbReference type="VEuPathDB" id="FungiDB:I7I51_08814"/>
<dbReference type="GO" id="GO:0005737">
    <property type="term" value="C:cytoplasm"/>
    <property type="evidence" value="ECO:0007669"/>
    <property type="project" value="TreeGrafter"/>
</dbReference>
<reference evidence="8" key="1">
    <citation type="submission" date="2021-01" db="EMBL/GenBank/DDBJ databases">
        <title>Chromosome-level genome assembly of a human fungal pathogen reveals clustering of transcriptionally co-regulated genes.</title>
        <authorList>
            <person name="Voorhies M."/>
            <person name="Cohen S."/>
            <person name="Shea T.P."/>
            <person name="Petrus S."/>
            <person name="Munoz J.F."/>
            <person name="Poplawski S."/>
            <person name="Goldman W.E."/>
            <person name="Michael T."/>
            <person name="Cuomo C.A."/>
            <person name="Sil A."/>
            <person name="Beyhan S."/>
        </authorList>
    </citation>
    <scope>NUCLEOTIDE SEQUENCE</scope>
    <source>
        <strain evidence="8">WU24</strain>
    </source>
</reference>
<name>A0A8A1LZU8_AJECA</name>
<keyword evidence="4" id="KW-0560">Oxidoreductase</keyword>
<dbReference type="InterPro" id="IPR002328">
    <property type="entry name" value="ADH_Zn_CS"/>
</dbReference>
<dbReference type="GO" id="GO:0004022">
    <property type="term" value="F:alcohol dehydrogenase (NAD+) activity"/>
    <property type="evidence" value="ECO:0007669"/>
    <property type="project" value="TreeGrafter"/>
</dbReference>
<keyword evidence="5" id="KW-0520">NAD</keyword>
<evidence type="ECO:0000256" key="2">
    <source>
        <dbReference type="ARBA" id="ARBA00022723"/>
    </source>
</evidence>
<dbReference type="Proteomes" id="UP000663671">
    <property type="component" value="Chromosome 2"/>
</dbReference>
<evidence type="ECO:0000313" key="9">
    <source>
        <dbReference type="Proteomes" id="UP000663671"/>
    </source>
</evidence>
<evidence type="ECO:0000256" key="5">
    <source>
        <dbReference type="ARBA" id="ARBA00023027"/>
    </source>
</evidence>
<dbReference type="InterPro" id="IPR011032">
    <property type="entry name" value="GroES-like_sf"/>
</dbReference>
<dbReference type="PANTHER" id="PTHR42940:SF3">
    <property type="entry name" value="ALCOHOL DEHYDROGENASE 1-RELATED"/>
    <property type="match status" value="1"/>
</dbReference>
<evidence type="ECO:0000256" key="4">
    <source>
        <dbReference type="ARBA" id="ARBA00023002"/>
    </source>
</evidence>